<dbReference type="EMBL" id="VTPY01000003">
    <property type="protein sequence ID" value="KAA0013054.1"/>
    <property type="molecule type" value="Genomic_DNA"/>
</dbReference>
<dbReference type="PANTHER" id="PTHR36933">
    <property type="entry name" value="SLL0788 PROTEIN"/>
    <property type="match status" value="1"/>
</dbReference>
<evidence type="ECO:0000259" key="2">
    <source>
        <dbReference type="Pfam" id="PF03713"/>
    </source>
</evidence>
<gene>
    <name evidence="3" type="ORF">F0A17_09105</name>
</gene>
<evidence type="ECO:0000313" key="4">
    <source>
        <dbReference type="Proteomes" id="UP000486760"/>
    </source>
</evidence>
<feature type="compositionally biased region" description="Acidic residues" evidence="1">
    <location>
        <begin position="98"/>
        <end position="107"/>
    </location>
</feature>
<comment type="caution">
    <text evidence="3">The sequence shown here is derived from an EMBL/GenBank/DDBJ whole genome shotgun (WGS) entry which is preliminary data.</text>
</comment>
<dbReference type="Gene3D" id="1.20.1260.10">
    <property type="match status" value="1"/>
</dbReference>
<feature type="domain" description="DUF305" evidence="2">
    <location>
        <begin position="129"/>
        <end position="221"/>
    </location>
</feature>
<dbReference type="PANTHER" id="PTHR36933:SF1">
    <property type="entry name" value="SLL0788 PROTEIN"/>
    <property type="match status" value="1"/>
</dbReference>
<reference evidence="3 4" key="1">
    <citation type="submission" date="2019-08" db="EMBL/GenBank/DDBJ databases">
        <title>Bioinformatics analysis of the strain L3 and L5.</title>
        <authorList>
            <person name="Li X."/>
        </authorList>
    </citation>
    <scope>NUCLEOTIDE SEQUENCE [LARGE SCALE GENOMIC DNA]</scope>
    <source>
        <strain evidence="3 4">L5</strain>
    </source>
</reference>
<accession>A0A7V7KGN9</accession>
<dbReference type="SUPFAM" id="SSF47240">
    <property type="entry name" value="Ferritin-like"/>
    <property type="match status" value="1"/>
</dbReference>
<feature type="compositionally biased region" description="Low complexity" evidence="1">
    <location>
        <begin position="108"/>
        <end position="122"/>
    </location>
</feature>
<dbReference type="InterPro" id="IPR005183">
    <property type="entry name" value="DUF305_CopM-like"/>
</dbReference>
<protein>
    <submittedName>
        <fullName evidence="3">DUF305 domain-containing protein</fullName>
    </submittedName>
</protein>
<proteinExistence type="predicted"/>
<feature type="compositionally biased region" description="Polar residues" evidence="1">
    <location>
        <begin position="62"/>
        <end position="80"/>
    </location>
</feature>
<name>A0A7V7KGN9_9GAMM</name>
<organism evidence="3 4">
    <name type="scientific">Billgrantia pellis</name>
    <dbReference type="NCBI Taxonomy" id="2606936"/>
    <lineage>
        <taxon>Bacteria</taxon>
        <taxon>Pseudomonadati</taxon>
        <taxon>Pseudomonadota</taxon>
        <taxon>Gammaproteobacteria</taxon>
        <taxon>Oceanospirillales</taxon>
        <taxon>Halomonadaceae</taxon>
        <taxon>Billgrantia</taxon>
    </lineage>
</organism>
<sequence>MIISWRRSAWAQVPSAFHGFLALGEHMSQFPVVRSRSALALILAGSVLLAAPVFASEERTQAQEQIEASQEDAPSTQQGEASADEPSATESPLPSASEEGESEEGEAGSEAAPDTSEAATEGVEGEHEGHGPGAQAEDVHADNPAVQAYRDIAEQMHRDMLTEFSGDADVDFARGMIAHHQGAIDMARVALEHGEDPAIRDLAREVIEIQEEEIAFLRDWLAQRPEADNE</sequence>
<evidence type="ECO:0000313" key="3">
    <source>
        <dbReference type="EMBL" id="KAA0013054.1"/>
    </source>
</evidence>
<evidence type="ECO:0000256" key="1">
    <source>
        <dbReference type="SAM" id="MobiDB-lite"/>
    </source>
</evidence>
<dbReference type="InterPro" id="IPR009078">
    <property type="entry name" value="Ferritin-like_SF"/>
</dbReference>
<dbReference type="AlphaFoldDB" id="A0A7V7KGN9"/>
<keyword evidence="4" id="KW-1185">Reference proteome</keyword>
<feature type="region of interest" description="Disordered" evidence="1">
    <location>
        <begin position="60"/>
        <end position="140"/>
    </location>
</feature>
<dbReference type="InterPro" id="IPR012347">
    <property type="entry name" value="Ferritin-like"/>
</dbReference>
<dbReference type="Proteomes" id="UP000486760">
    <property type="component" value="Unassembled WGS sequence"/>
</dbReference>
<dbReference type="Pfam" id="PF03713">
    <property type="entry name" value="DUF305"/>
    <property type="match status" value="1"/>
</dbReference>